<dbReference type="EMBL" id="CM000881">
    <property type="protein sequence ID" value="PNT72731.1"/>
    <property type="molecule type" value="Genomic_DNA"/>
</dbReference>
<accession>A0A2K2DEL0</accession>
<name>A0A2K2DEL0_BRADI</name>
<dbReference type="AlphaFoldDB" id="A0A2K2DEL0"/>
<evidence type="ECO:0000313" key="2">
    <source>
        <dbReference type="EMBL" id="PNT72731.1"/>
    </source>
</evidence>
<evidence type="ECO:0000256" key="1">
    <source>
        <dbReference type="SAM" id="MobiDB-lite"/>
    </source>
</evidence>
<sequence>MVHGLPRHVIALSPADEPGGVPHRRAPRGHVDEHHGPGTDLGAGANEHVAKNRGPGADEHAVPDLGVPVPHRLSRPAERDVVEDGDVVAHDGGLADDDAGGVVEEDALADGGGRVDVDGEHLGDPGLERERESAAVLRPEHVRDAVGLDGEEEVVEERGEEGGGAELVGEVEGEGALQGRVREHGGVEEGGERRLRVRVAPRLGLDLGPDPGLLAVRLRGRVGRNHGRVERRRAVAALLGIRAEGLAGRHRRPPGVGVCVCNRRCWSRVGCEDAVTPVPPRNECIGAGRVQPRPLARWTRHYCAPQKHQFFFSINARRKKTHIPYHVAENKQRKPGLGVQGRAV</sequence>
<proteinExistence type="predicted"/>
<dbReference type="InParanoid" id="A0A2K2DEL0"/>
<dbReference type="Gramene" id="PNT72731">
    <property type="protein sequence ID" value="PNT72731"/>
    <property type="gene ID" value="BRADI_2g48426v3"/>
</dbReference>
<reference evidence="2 3" key="1">
    <citation type="journal article" date="2010" name="Nature">
        <title>Genome sequencing and analysis of the model grass Brachypodium distachyon.</title>
        <authorList>
            <consortium name="International Brachypodium Initiative"/>
        </authorList>
    </citation>
    <scope>NUCLEOTIDE SEQUENCE [LARGE SCALE GENOMIC DNA]</scope>
    <source>
        <strain evidence="2 3">Bd21</strain>
    </source>
</reference>
<evidence type="ECO:0000313" key="4">
    <source>
        <dbReference type="Proteomes" id="UP000008810"/>
    </source>
</evidence>
<dbReference type="Proteomes" id="UP000008810">
    <property type="component" value="Chromosome 2"/>
</dbReference>
<protein>
    <submittedName>
        <fullName evidence="2 3">Uncharacterized protein</fullName>
    </submittedName>
</protein>
<dbReference type="FunCoup" id="A0A2K2DEL0">
    <property type="interactions" value="1"/>
</dbReference>
<feature type="region of interest" description="Disordered" evidence="1">
    <location>
        <begin position="1"/>
        <end position="44"/>
    </location>
</feature>
<dbReference type="OrthoDB" id="10550820at2759"/>
<reference evidence="3" key="3">
    <citation type="submission" date="2018-08" db="UniProtKB">
        <authorList>
            <consortium name="EnsemblPlants"/>
        </authorList>
    </citation>
    <scope>IDENTIFICATION</scope>
    <source>
        <strain evidence="3">cv. Bd21</strain>
    </source>
</reference>
<gene>
    <name evidence="2" type="ORF">BRADI_2g48426v3</name>
</gene>
<organism evidence="2">
    <name type="scientific">Brachypodium distachyon</name>
    <name type="common">Purple false brome</name>
    <name type="synonym">Trachynia distachya</name>
    <dbReference type="NCBI Taxonomy" id="15368"/>
    <lineage>
        <taxon>Eukaryota</taxon>
        <taxon>Viridiplantae</taxon>
        <taxon>Streptophyta</taxon>
        <taxon>Embryophyta</taxon>
        <taxon>Tracheophyta</taxon>
        <taxon>Spermatophyta</taxon>
        <taxon>Magnoliopsida</taxon>
        <taxon>Liliopsida</taxon>
        <taxon>Poales</taxon>
        <taxon>Poaceae</taxon>
        <taxon>BOP clade</taxon>
        <taxon>Pooideae</taxon>
        <taxon>Stipodae</taxon>
        <taxon>Brachypodieae</taxon>
        <taxon>Brachypodium</taxon>
    </lineage>
</organism>
<keyword evidence="4" id="KW-1185">Reference proteome</keyword>
<dbReference type="EnsemblPlants" id="PNT72731">
    <property type="protein sequence ID" value="PNT72731"/>
    <property type="gene ID" value="BRADI_2g48426v3"/>
</dbReference>
<reference evidence="2" key="2">
    <citation type="submission" date="2017-06" db="EMBL/GenBank/DDBJ databases">
        <title>WGS assembly of Brachypodium distachyon.</title>
        <authorList>
            <consortium name="The International Brachypodium Initiative"/>
            <person name="Lucas S."/>
            <person name="Harmon-Smith M."/>
            <person name="Lail K."/>
            <person name="Tice H."/>
            <person name="Grimwood J."/>
            <person name="Bruce D."/>
            <person name="Barry K."/>
            <person name="Shu S."/>
            <person name="Lindquist E."/>
            <person name="Wang M."/>
            <person name="Pitluck S."/>
            <person name="Vogel J.P."/>
            <person name="Garvin D.F."/>
            <person name="Mockler T.C."/>
            <person name="Schmutz J."/>
            <person name="Rokhsar D."/>
            <person name="Bevan M.W."/>
        </authorList>
    </citation>
    <scope>NUCLEOTIDE SEQUENCE</scope>
    <source>
        <strain evidence="2">Bd21</strain>
    </source>
</reference>
<evidence type="ECO:0000313" key="3">
    <source>
        <dbReference type="EnsemblPlants" id="PNT72731"/>
    </source>
</evidence>